<dbReference type="PANTHER" id="PTHR42093:SF1">
    <property type="match status" value="1"/>
</dbReference>
<dbReference type="Pfam" id="PF23151">
    <property type="entry name" value="NuiA_2"/>
    <property type="match status" value="1"/>
</dbReference>
<dbReference type="OMA" id="DVKVYRV"/>
<reference evidence="2 3" key="1">
    <citation type="journal article" date="2013" name="BMC Genomics">
        <title>The genome and transcriptome of the pine saprophyte Ophiostoma piceae, and a comparison with the bark beetle-associated pine pathogen Grosmannia clavigera.</title>
        <authorList>
            <person name="Haridas S."/>
            <person name="Wang Y."/>
            <person name="Lim L."/>
            <person name="Massoumi Alamouti S."/>
            <person name="Jackman S."/>
            <person name="Docking R."/>
            <person name="Robertson G."/>
            <person name="Birol I."/>
            <person name="Bohlmann J."/>
            <person name="Breuil C."/>
        </authorList>
    </citation>
    <scope>NUCLEOTIDE SEQUENCE [LARGE SCALE GENOMIC DNA]</scope>
    <source>
        <strain evidence="2 3">UAMH 11346</strain>
    </source>
</reference>
<evidence type="ECO:0000313" key="3">
    <source>
        <dbReference type="Proteomes" id="UP000016923"/>
    </source>
</evidence>
<keyword evidence="3" id="KW-1185">Reference proteome</keyword>
<gene>
    <name evidence="2" type="ORF">F503_08059</name>
</gene>
<accession>S3CLL6</accession>
<dbReference type="AlphaFoldDB" id="S3CLL6"/>
<dbReference type="HOGENOM" id="CLU_092474_1_1_1"/>
<evidence type="ECO:0000313" key="2">
    <source>
        <dbReference type="EMBL" id="EPE07408.1"/>
    </source>
</evidence>
<dbReference type="Gene3D" id="3.40.1460.10">
    <property type="entry name" value="Nuclease A inhibitor-like"/>
    <property type="match status" value="1"/>
</dbReference>
<dbReference type="EMBL" id="KE148151">
    <property type="protein sequence ID" value="EPE07408.1"/>
    <property type="molecule type" value="Genomic_DNA"/>
</dbReference>
<proteinExistence type="predicted"/>
<dbReference type="PANTHER" id="PTHR42093">
    <property type="match status" value="1"/>
</dbReference>
<sequence length="231" mass="25226">MLTCPRLARSAARQASIFPRQIPRQTPRQPSRQPFTQPSRQPSRQTSPSLGQTYLANTPQPTLYTSRLFSSTPNSMSSDDAYAAFLDKANQDVGSDAPASTSSNKASVNHQQDVPKVLVSAAQDQFYVSDADEPFVAVAVPLKGEKLPTEDDFIKAAGLPQSTSSISILDPIDWDRSGQYKALLDAVREAGEGNDVRVYKVQQDSTRVEYWLVTTTSKGQLVGFKAKAIES</sequence>
<protein>
    <submittedName>
        <fullName evidence="2">Uncharacterized protein</fullName>
    </submittedName>
</protein>
<organism evidence="2 3">
    <name type="scientific">Ophiostoma piceae (strain UAMH 11346)</name>
    <name type="common">Sap stain fungus</name>
    <dbReference type="NCBI Taxonomy" id="1262450"/>
    <lineage>
        <taxon>Eukaryota</taxon>
        <taxon>Fungi</taxon>
        <taxon>Dikarya</taxon>
        <taxon>Ascomycota</taxon>
        <taxon>Pezizomycotina</taxon>
        <taxon>Sordariomycetes</taxon>
        <taxon>Sordariomycetidae</taxon>
        <taxon>Ophiostomatales</taxon>
        <taxon>Ophiostomataceae</taxon>
        <taxon>Ophiostoma</taxon>
    </lineage>
</organism>
<dbReference type="eggNOG" id="ENOG502SBFH">
    <property type="taxonomic scope" value="Eukaryota"/>
</dbReference>
<evidence type="ECO:0000256" key="1">
    <source>
        <dbReference type="SAM" id="MobiDB-lite"/>
    </source>
</evidence>
<feature type="compositionally biased region" description="Low complexity" evidence="1">
    <location>
        <begin position="17"/>
        <end position="49"/>
    </location>
</feature>
<dbReference type="InterPro" id="IPR056539">
    <property type="entry name" value="NuiA-like"/>
</dbReference>
<dbReference type="Proteomes" id="UP000016923">
    <property type="component" value="Unassembled WGS sequence"/>
</dbReference>
<feature type="region of interest" description="Disordered" evidence="1">
    <location>
        <begin position="1"/>
        <end position="57"/>
    </location>
</feature>
<dbReference type="OrthoDB" id="5366485at2759"/>
<dbReference type="VEuPathDB" id="FungiDB:F503_08059"/>
<name>S3CLL6_OPHP1</name>